<sequence length="232" mass="24487">MTATEPPVKPPLARRPVFWLTTVVAILLVGTAVIAGFMAGGSRLSGAESTDAAGLASRPTPVVTTAPTPVPTPEPEIPGFVRPATCVDIYTNDWAAQLGPLLVLNPDWTNDPSRSPKPYATNDVGLGTVLEATTGLVCHWVKASGGGDVGLTTDIAYVTAEQQASTIELMQRLGFDCYGELGGTRCVTESNEEAGSFGESHFLRDGVWVATRWVNTAPDGYTHDIVSTLFPE</sequence>
<accession>A0ABW1VFG6</accession>
<dbReference type="Proteomes" id="UP001596306">
    <property type="component" value="Unassembled WGS sequence"/>
</dbReference>
<dbReference type="EMBL" id="JBHSTP010000003">
    <property type="protein sequence ID" value="MFC6356848.1"/>
    <property type="molecule type" value="Genomic_DNA"/>
</dbReference>
<protein>
    <recommendedName>
        <fullName evidence="5">Serine/threonine protein kinase</fullName>
    </recommendedName>
</protein>
<proteinExistence type="predicted"/>
<dbReference type="RefSeq" id="WP_386731920.1">
    <property type="nucleotide sequence ID" value="NZ_JBHSTP010000003.1"/>
</dbReference>
<evidence type="ECO:0000313" key="3">
    <source>
        <dbReference type="EMBL" id="MFC6356848.1"/>
    </source>
</evidence>
<evidence type="ECO:0000256" key="1">
    <source>
        <dbReference type="SAM" id="MobiDB-lite"/>
    </source>
</evidence>
<name>A0ABW1VFG6_9MICO</name>
<evidence type="ECO:0000256" key="2">
    <source>
        <dbReference type="SAM" id="Phobius"/>
    </source>
</evidence>
<comment type="caution">
    <text evidence="3">The sequence shown here is derived from an EMBL/GenBank/DDBJ whole genome shotgun (WGS) entry which is preliminary data.</text>
</comment>
<feature type="transmembrane region" description="Helical" evidence="2">
    <location>
        <begin position="17"/>
        <end position="39"/>
    </location>
</feature>
<keyword evidence="4" id="KW-1185">Reference proteome</keyword>
<feature type="region of interest" description="Disordered" evidence="1">
    <location>
        <begin position="50"/>
        <end position="77"/>
    </location>
</feature>
<keyword evidence="2" id="KW-0812">Transmembrane</keyword>
<evidence type="ECO:0000313" key="4">
    <source>
        <dbReference type="Proteomes" id="UP001596306"/>
    </source>
</evidence>
<keyword evidence="2" id="KW-1133">Transmembrane helix</keyword>
<gene>
    <name evidence="3" type="ORF">ACFQB0_12100</name>
</gene>
<keyword evidence="2" id="KW-0472">Membrane</keyword>
<reference evidence="4" key="1">
    <citation type="journal article" date="2019" name="Int. J. Syst. Evol. Microbiol.">
        <title>The Global Catalogue of Microorganisms (GCM) 10K type strain sequencing project: providing services to taxonomists for standard genome sequencing and annotation.</title>
        <authorList>
            <consortium name="The Broad Institute Genomics Platform"/>
            <consortium name="The Broad Institute Genome Sequencing Center for Infectious Disease"/>
            <person name="Wu L."/>
            <person name="Ma J."/>
        </authorList>
    </citation>
    <scope>NUCLEOTIDE SEQUENCE [LARGE SCALE GENOMIC DNA]</scope>
    <source>
        <strain evidence="4">CCUG 43304</strain>
    </source>
</reference>
<evidence type="ECO:0008006" key="5">
    <source>
        <dbReference type="Google" id="ProtNLM"/>
    </source>
</evidence>
<organism evidence="3 4">
    <name type="scientific">Luethyella okanaganae</name>
    <dbReference type="NCBI Taxonomy" id="69372"/>
    <lineage>
        <taxon>Bacteria</taxon>
        <taxon>Bacillati</taxon>
        <taxon>Actinomycetota</taxon>
        <taxon>Actinomycetes</taxon>
        <taxon>Micrococcales</taxon>
        <taxon>Microbacteriaceae</taxon>
        <taxon>Luethyella</taxon>
    </lineage>
</organism>